<dbReference type="EC" id="3.7.1.2" evidence="3 13"/>
<keyword evidence="4 12" id="KW-0479">Metal-binding</keyword>
<reference evidence="16" key="1">
    <citation type="journal article" date="2020" name="Stud. Mycol.">
        <title>101 Dothideomycetes genomes: a test case for predicting lifestyles and emergence of pathogens.</title>
        <authorList>
            <person name="Haridas S."/>
            <person name="Albert R."/>
            <person name="Binder M."/>
            <person name="Bloem J."/>
            <person name="Labutti K."/>
            <person name="Salamov A."/>
            <person name="Andreopoulos B."/>
            <person name="Baker S."/>
            <person name="Barry K."/>
            <person name="Bills G."/>
            <person name="Bluhm B."/>
            <person name="Cannon C."/>
            <person name="Castanera R."/>
            <person name="Culley D."/>
            <person name="Daum C."/>
            <person name="Ezra D."/>
            <person name="Gonzalez J."/>
            <person name="Henrissat B."/>
            <person name="Kuo A."/>
            <person name="Liang C."/>
            <person name="Lipzen A."/>
            <person name="Lutzoni F."/>
            <person name="Magnuson J."/>
            <person name="Mondo S."/>
            <person name="Nolan M."/>
            <person name="Ohm R."/>
            <person name="Pangilinan J."/>
            <person name="Park H.-J."/>
            <person name="Ramirez L."/>
            <person name="Alfaro M."/>
            <person name="Sun H."/>
            <person name="Tritt A."/>
            <person name="Yoshinaga Y."/>
            <person name="Zwiers L.-H."/>
            <person name="Turgeon B."/>
            <person name="Goodwin S."/>
            <person name="Spatafora J."/>
            <person name="Crous P."/>
            <person name="Grigoriev I."/>
        </authorList>
    </citation>
    <scope>NUCLEOTIDE SEQUENCE</scope>
    <source>
        <strain evidence="16">CBS 161.51</strain>
    </source>
</reference>
<dbReference type="Pfam" id="PF09298">
    <property type="entry name" value="FAA_hydrolase_N"/>
    <property type="match status" value="1"/>
</dbReference>
<sequence length="407" mass="44427">MADSYASHFGINNIPYGIASSSKRTAPQCATRIGDDIIFLAELAEYDSFKAISTPLSSIFRETTLNTFAALSKDIQSKVRVAIQEAHKSNLSKKCSESVKDVKLHLPVHIGDFTDYSASVNHVLNASEAVRGIREYPPAFHKYPVGYAGRCSSITVSGAPVRRPLGQFIEDYTVPKNNIIFGPSRGLDYELEVAAVIGKPVESGTYLNAKDADEHIFGLVLLNDWSARDIQGLEMNPLGPFNGKNFMTSITPWIVTLEALKPFEIPAPPRMQPVAEFMDDPKSINYNIQLEGQVLRNGTQSTTCKVGFETMYWTFRHMIAHHTIGGCGLRSGDLVASGTVSGDQKHEHGCLLELTNNGKVPITLSDESELRFLEDGDEVRYIGVVGDGSVGVGFGECVGVVKPARQL</sequence>
<evidence type="ECO:0000256" key="9">
    <source>
        <dbReference type="ARBA" id="ARBA00023232"/>
    </source>
</evidence>
<dbReference type="InterPro" id="IPR005959">
    <property type="entry name" value="Fumarylacetoacetase"/>
</dbReference>
<dbReference type="GO" id="GO:0046872">
    <property type="term" value="F:metal ion binding"/>
    <property type="evidence" value="ECO:0007669"/>
    <property type="project" value="UniProtKB-UniRule"/>
</dbReference>
<dbReference type="OrthoDB" id="9971669at2759"/>
<dbReference type="GO" id="GO:1902000">
    <property type="term" value="P:homogentisate catabolic process"/>
    <property type="evidence" value="ECO:0007669"/>
    <property type="project" value="TreeGrafter"/>
</dbReference>
<keyword evidence="17" id="KW-1185">Reference proteome</keyword>
<dbReference type="Pfam" id="PF01557">
    <property type="entry name" value="FAA_hydrolase"/>
    <property type="match status" value="1"/>
</dbReference>
<evidence type="ECO:0000256" key="3">
    <source>
        <dbReference type="ARBA" id="ARBA00012094"/>
    </source>
</evidence>
<feature type="binding site" evidence="12">
    <location>
        <position position="244"/>
    </location>
    <ligand>
        <name>Mg(2+)</name>
        <dbReference type="ChEBI" id="CHEBI:18420"/>
    </ligand>
</feature>
<evidence type="ECO:0000256" key="7">
    <source>
        <dbReference type="ARBA" id="ARBA00022842"/>
    </source>
</evidence>
<comment type="similarity">
    <text evidence="2 13">Belongs to the FAH family.</text>
</comment>
<dbReference type="InterPro" id="IPR015377">
    <property type="entry name" value="Fumarylacetoacetase_N"/>
</dbReference>
<dbReference type="SUPFAM" id="SSF63433">
    <property type="entry name" value="Fumarylacetoacetate hydrolase, FAH, N-terminal domain"/>
    <property type="match status" value="1"/>
</dbReference>
<keyword evidence="6 12" id="KW-0106">Calcium</keyword>
<dbReference type="GO" id="GO:0004334">
    <property type="term" value="F:fumarylacetoacetase activity"/>
    <property type="evidence" value="ECO:0007669"/>
    <property type="project" value="UniProtKB-UniRule"/>
</dbReference>
<evidence type="ECO:0000256" key="4">
    <source>
        <dbReference type="ARBA" id="ARBA00022723"/>
    </source>
</evidence>
<feature type="active site" description="Proton acceptor" evidence="10">
    <location>
        <position position="122"/>
    </location>
</feature>
<keyword evidence="9 13" id="KW-0585">Phenylalanine catabolism</keyword>
<comment type="pathway">
    <text evidence="1 13">Amino-acid degradation; L-phenylalanine degradation; acetoacetate and fumarate from L-phenylalanine: step 6/6.</text>
</comment>
<feature type="binding site" evidence="12">
    <location>
        <position position="224"/>
    </location>
    <ligand>
        <name>Mg(2+)</name>
        <dbReference type="ChEBI" id="CHEBI:18420"/>
    </ligand>
</feature>
<feature type="binding site" evidence="11">
    <location>
        <position position="131"/>
    </location>
    <ligand>
        <name>substrate</name>
    </ligand>
</feature>
<comment type="cofactor">
    <cofactor evidence="13">
        <name>Mg(2+)</name>
        <dbReference type="ChEBI" id="CHEBI:18420"/>
    </cofactor>
    <cofactor evidence="13">
        <name>Ca(2+)</name>
        <dbReference type="ChEBI" id="CHEBI:29108"/>
    </cofactor>
</comment>
<dbReference type="PANTHER" id="PTHR43069">
    <property type="entry name" value="FUMARYLACETOACETASE"/>
    <property type="match status" value="1"/>
</dbReference>
<feature type="binding site" evidence="12">
    <location>
        <position position="115"/>
    </location>
    <ligand>
        <name>Ca(2+)</name>
        <dbReference type="ChEBI" id="CHEBI:29108"/>
    </ligand>
</feature>
<dbReference type="PANTHER" id="PTHR43069:SF5">
    <property type="entry name" value="FUMARYLACETOACETASE"/>
    <property type="match status" value="1"/>
</dbReference>
<dbReference type="Gene3D" id="2.30.30.230">
    <property type="entry name" value="Fumarylacetoacetase, N-terminal domain"/>
    <property type="match status" value="1"/>
</dbReference>
<evidence type="ECO:0000256" key="1">
    <source>
        <dbReference type="ARBA" id="ARBA00004782"/>
    </source>
</evidence>
<keyword evidence="8 13" id="KW-0828">Tyrosine catabolism</keyword>
<evidence type="ECO:0000313" key="16">
    <source>
        <dbReference type="EMBL" id="KAF1939124.1"/>
    </source>
</evidence>
<dbReference type="EMBL" id="ML976088">
    <property type="protein sequence ID" value="KAF1939124.1"/>
    <property type="molecule type" value="Genomic_DNA"/>
</dbReference>
<evidence type="ECO:0000256" key="5">
    <source>
        <dbReference type="ARBA" id="ARBA00022801"/>
    </source>
</evidence>
<organism evidence="16 17">
    <name type="scientific">Clathrospora elynae</name>
    <dbReference type="NCBI Taxonomy" id="706981"/>
    <lineage>
        <taxon>Eukaryota</taxon>
        <taxon>Fungi</taxon>
        <taxon>Dikarya</taxon>
        <taxon>Ascomycota</taxon>
        <taxon>Pezizomycotina</taxon>
        <taxon>Dothideomycetes</taxon>
        <taxon>Pleosporomycetidae</taxon>
        <taxon>Pleosporales</taxon>
        <taxon>Diademaceae</taxon>
        <taxon>Clathrospora</taxon>
    </lineage>
</organism>
<feature type="binding site" evidence="12">
    <location>
        <position position="248"/>
    </location>
    <ligand>
        <name>Mg(2+)</name>
        <dbReference type="ChEBI" id="CHEBI:18420"/>
    </ligand>
</feature>
<evidence type="ECO:0000259" key="15">
    <source>
        <dbReference type="Pfam" id="PF09298"/>
    </source>
</evidence>
<dbReference type="InterPro" id="IPR036663">
    <property type="entry name" value="Fumarylacetoacetase_C_sf"/>
</dbReference>
<feature type="binding site" evidence="11">
    <location>
        <position position="339"/>
    </location>
    <ligand>
        <name>substrate</name>
    </ligand>
</feature>
<feature type="domain" description="Fumarylacetoacetase-like C-terminal" evidence="14">
    <location>
        <begin position="116"/>
        <end position="381"/>
    </location>
</feature>
<dbReference type="SUPFAM" id="SSF56529">
    <property type="entry name" value="FAH"/>
    <property type="match status" value="1"/>
</dbReference>
<evidence type="ECO:0000256" key="6">
    <source>
        <dbReference type="ARBA" id="ARBA00022837"/>
    </source>
</evidence>
<evidence type="ECO:0000256" key="10">
    <source>
        <dbReference type="PIRSR" id="PIRSR605959-1"/>
    </source>
</evidence>
<dbReference type="Proteomes" id="UP000800038">
    <property type="component" value="Unassembled WGS sequence"/>
</dbReference>
<feature type="binding site" evidence="12">
    <location>
        <position position="190"/>
    </location>
    <ligand>
        <name>Ca(2+)</name>
        <dbReference type="ChEBI" id="CHEBI:29108"/>
    </ligand>
</feature>
<name>A0A6A5SHH2_9PLEO</name>
<proteinExistence type="inferred from homology"/>
<evidence type="ECO:0000256" key="12">
    <source>
        <dbReference type="PIRSR" id="PIRSR605959-3"/>
    </source>
</evidence>
<dbReference type="GO" id="GO:0006559">
    <property type="term" value="P:L-phenylalanine catabolic process"/>
    <property type="evidence" value="ECO:0007669"/>
    <property type="project" value="UniProtKB-UniRule"/>
</dbReference>
<dbReference type="AlphaFoldDB" id="A0A6A5SHH2"/>
<feature type="binding site" evidence="12">
    <location>
        <position position="192"/>
    </location>
    <ligand>
        <name>Ca(2+)</name>
        <dbReference type="ChEBI" id="CHEBI:29108"/>
    </ligand>
</feature>
<evidence type="ECO:0000256" key="2">
    <source>
        <dbReference type="ARBA" id="ARBA00010211"/>
    </source>
</evidence>
<gene>
    <name evidence="16" type="ORF">EJ02DRAFT_436638</name>
</gene>
<evidence type="ECO:0000313" key="17">
    <source>
        <dbReference type="Proteomes" id="UP000800038"/>
    </source>
</evidence>
<evidence type="ECO:0000256" key="8">
    <source>
        <dbReference type="ARBA" id="ARBA00022878"/>
    </source>
</evidence>
<comment type="catalytic activity">
    <reaction evidence="13">
        <text>4-fumarylacetoacetate + H2O = acetoacetate + fumarate + H(+)</text>
        <dbReference type="Rhea" id="RHEA:10244"/>
        <dbReference type="ChEBI" id="CHEBI:13705"/>
        <dbReference type="ChEBI" id="CHEBI:15377"/>
        <dbReference type="ChEBI" id="CHEBI:15378"/>
        <dbReference type="ChEBI" id="CHEBI:18034"/>
        <dbReference type="ChEBI" id="CHEBI:29806"/>
        <dbReference type="EC" id="3.7.1.2"/>
    </reaction>
</comment>
<accession>A0A6A5SHH2</accession>
<keyword evidence="5 13" id="KW-0378">Hydrolase</keyword>
<dbReference type="NCBIfam" id="TIGR01266">
    <property type="entry name" value="fum_ac_acetase"/>
    <property type="match status" value="1"/>
</dbReference>
<feature type="domain" description="Fumarylacetoacetase N-terminal" evidence="15">
    <location>
        <begin position="12"/>
        <end position="107"/>
    </location>
</feature>
<keyword evidence="7 12" id="KW-0460">Magnesium</keyword>
<protein>
    <recommendedName>
        <fullName evidence="3 13">Fumarylacetoacetase</fullName>
        <ecNumber evidence="3 13">3.7.1.2</ecNumber>
    </recommendedName>
    <alternativeName>
        <fullName evidence="13">Fumarylacetoacetate hydrolase</fullName>
    </alternativeName>
</protein>
<dbReference type="InterPro" id="IPR036462">
    <property type="entry name" value="Fumarylacetoacetase_N_sf"/>
</dbReference>
<evidence type="ECO:0000256" key="13">
    <source>
        <dbReference type="RuleBase" id="RU366008"/>
    </source>
</evidence>
<dbReference type="InterPro" id="IPR011234">
    <property type="entry name" value="Fumarylacetoacetase-like_C"/>
</dbReference>
<feature type="binding site" evidence="11">
    <location>
        <position position="231"/>
    </location>
    <ligand>
        <name>substrate</name>
    </ligand>
</feature>
<dbReference type="GO" id="GO:0006572">
    <property type="term" value="P:L-tyrosine catabolic process"/>
    <property type="evidence" value="ECO:0007669"/>
    <property type="project" value="UniProtKB-UniRule"/>
</dbReference>
<dbReference type="Gene3D" id="3.90.850.10">
    <property type="entry name" value="Fumarylacetoacetase-like, C-terminal domain"/>
    <property type="match status" value="1"/>
</dbReference>
<evidence type="ECO:0000259" key="14">
    <source>
        <dbReference type="Pfam" id="PF01557"/>
    </source>
</evidence>
<evidence type="ECO:0000256" key="11">
    <source>
        <dbReference type="PIRSR" id="PIRSR605959-2"/>
    </source>
</evidence>
<feature type="binding site" evidence="12">
    <location>
        <position position="224"/>
    </location>
    <ligand>
        <name>Ca(2+)</name>
        <dbReference type="ChEBI" id="CHEBI:29108"/>
    </ligand>
</feature>
<dbReference type="UniPathway" id="UPA00139">
    <property type="reaction ID" value="UER00341"/>
</dbReference>